<gene>
    <name evidence="1" type="ORF">CHILSU_LOCUS5410</name>
</gene>
<dbReference type="SUPFAM" id="SSF111469">
    <property type="entry name" value="Geminin coiled-coil domain"/>
    <property type="match status" value="1"/>
</dbReference>
<dbReference type="Proteomes" id="UP001153292">
    <property type="component" value="Chromosome 2"/>
</dbReference>
<dbReference type="Gene3D" id="1.20.5.1180">
    <property type="entry name" value="Geminin coiled-coil domain"/>
    <property type="match status" value="1"/>
</dbReference>
<evidence type="ECO:0000313" key="2">
    <source>
        <dbReference type="Proteomes" id="UP001153292"/>
    </source>
</evidence>
<evidence type="ECO:0000313" key="1">
    <source>
        <dbReference type="EMBL" id="CAH0402171.1"/>
    </source>
</evidence>
<keyword evidence="2" id="KW-1185">Reference proteome</keyword>
<name>A0ABN8B7B2_CHISP</name>
<evidence type="ECO:0008006" key="3">
    <source>
        <dbReference type="Google" id="ProtNLM"/>
    </source>
</evidence>
<sequence length="133" mass="15283">MDIRDNLTCLLKTRKQSQLDTGKGQKSVRDYFAPRDNENKPKKFVCKTTQVNLDGCMSVGDLSGDVSTENYWKVVAEKRRIALDEALTENEQLWKLHSTLTEENTQNRKLLEEANSFIEVIKELTQDTETQGE</sequence>
<dbReference type="EMBL" id="OU963895">
    <property type="protein sequence ID" value="CAH0402171.1"/>
    <property type="molecule type" value="Genomic_DNA"/>
</dbReference>
<accession>A0ABN8B7B2</accession>
<dbReference type="InterPro" id="IPR022786">
    <property type="entry name" value="Geminin/Multicilin"/>
</dbReference>
<proteinExistence type="predicted"/>
<protein>
    <recommendedName>
        <fullName evidence="3">Geminin</fullName>
    </recommendedName>
</protein>
<reference evidence="1" key="1">
    <citation type="submission" date="2021-12" db="EMBL/GenBank/DDBJ databases">
        <authorList>
            <person name="King R."/>
        </authorList>
    </citation>
    <scope>NUCLEOTIDE SEQUENCE</scope>
</reference>
<dbReference type="Pfam" id="PF07412">
    <property type="entry name" value="Geminin"/>
    <property type="match status" value="1"/>
</dbReference>
<organism evidence="1 2">
    <name type="scientific">Chilo suppressalis</name>
    <name type="common">Asiatic rice borer moth</name>
    <dbReference type="NCBI Taxonomy" id="168631"/>
    <lineage>
        <taxon>Eukaryota</taxon>
        <taxon>Metazoa</taxon>
        <taxon>Ecdysozoa</taxon>
        <taxon>Arthropoda</taxon>
        <taxon>Hexapoda</taxon>
        <taxon>Insecta</taxon>
        <taxon>Pterygota</taxon>
        <taxon>Neoptera</taxon>
        <taxon>Endopterygota</taxon>
        <taxon>Lepidoptera</taxon>
        <taxon>Glossata</taxon>
        <taxon>Ditrysia</taxon>
        <taxon>Pyraloidea</taxon>
        <taxon>Crambidae</taxon>
        <taxon>Crambinae</taxon>
        <taxon>Chilo</taxon>
    </lineage>
</organism>